<dbReference type="GO" id="GO:1902208">
    <property type="term" value="P:regulation of bacterial-type flagellum assembly"/>
    <property type="evidence" value="ECO:0007669"/>
    <property type="project" value="UniProtKB-UniRule"/>
</dbReference>
<dbReference type="Proteomes" id="UP000315471">
    <property type="component" value="Unassembled WGS sequence"/>
</dbReference>
<dbReference type="PANTHER" id="PTHR34984:SF1">
    <property type="entry name" value="CARBON STORAGE REGULATOR"/>
    <property type="match status" value="1"/>
</dbReference>
<comment type="caution">
    <text evidence="5">The sequence shown here is derived from an EMBL/GenBank/DDBJ whole genome shotgun (WGS) entry which is preliminary data.</text>
</comment>
<dbReference type="OrthoDB" id="9809061at2"/>
<dbReference type="GO" id="GO:0044781">
    <property type="term" value="P:bacterial-type flagellum organization"/>
    <property type="evidence" value="ECO:0007669"/>
    <property type="project" value="UniProtKB-KW"/>
</dbReference>
<dbReference type="PANTHER" id="PTHR34984">
    <property type="entry name" value="CARBON STORAGE REGULATOR"/>
    <property type="match status" value="1"/>
</dbReference>
<dbReference type="Gene3D" id="2.60.40.4380">
    <property type="entry name" value="Translational regulator CsrA"/>
    <property type="match status" value="1"/>
</dbReference>
<evidence type="ECO:0000256" key="1">
    <source>
        <dbReference type="ARBA" id="ARBA00022490"/>
    </source>
</evidence>
<dbReference type="HAMAP" id="MF_00167">
    <property type="entry name" value="CsrA"/>
    <property type="match status" value="1"/>
</dbReference>
<keyword evidence="4" id="KW-0678">Repressor</keyword>
<accession>A0A5C6E271</accession>
<keyword evidence="1 4" id="KW-0963">Cytoplasm</keyword>
<dbReference type="Pfam" id="PF02599">
    <property type="entry name" value="CsrA"/>
    <property type="match status" value="1"/>
</dbReference>
<dbReference type="GO" id="GO:0006109">
    <property type="term" value="P:regulation of carbohydrate metabolic process"/>
    <property type="evidence" value="ECO:0007669"/>
    <property type="project" value="InterPro"/>
</dbReference>
<dbReference type="InterPro" id="IPR036107">
    <property type="entry name" value="CsrA_sf"/>
</dbReference>
<dbReference type="SUPFAM" id="SSF117130">
    <property type="entry name" value="CsrA-like"/>
    <property type="match status" value="1"/>
</dbReference>
<dbReference type="GO" id="GO:0005829">
    <property type="term" value="C:cytosol"/>
    <property type="evidence" value="ECO:0007669"/>
    <property type="project" value="TreeGrafter"/>
</dbReference>
<keyword evidence="3 4" id="KW-0694">RNA-binding</keyword>
<evidence type="ECO:0000256" key="4">
    <source>
        <dbReference type="HAMAP-Rule" id="MF_00167"/>
    </source>
</evidence>
<dbReference type="GO" id="GO:0045947">
    <property type="term" value="P:negative regulation of translational initiation"/>
    <property type="evidence" value="ECO:0007669"/>
    <property type="project" value="UniProtKB-UniRule"/>
</dbReference>
<comment type="subcellular location">
    <subcellularLocation>
        <location evidence="4">Cytoplasm</location>
    </subcellularLocation>
</comment>
<keyword evidence="2 4" id="KW-0810">Translation regulation</keyword>
<evidence type="ECO:0000256" key="2">
    <source>
        <dbReference type="ARBA" id="ARBA00022845"/>
    </source>
</evidence>
<dbReference type="EMBL" id="SJPY01000003">
    <property type="protein sequence ID" value="TWU43000.1"/>
    <property type="molecule type" value="Genomic_DNA"/>
</dbReference>
<dbReference type="GO" id="GO:0048027">
    <property type="term" value="F:mRNA 5'-UTR binding"/>
    <property type="evidence" value="ECO:0007669"/>
    <property type="project" value="UniProtKB-UniRule"/>
</dbReference>
<sequence length="84" mass="9175">MLILSRKETESIRIGNDIVVIVTRIGRGRVKIGIDAPRETPIRRAELVEKPRAGETLCVPIESLTDPLGVSPLRLPSHTSAVLP</sequence>
<organism evidence="5 6">
    <name type="scientific">Novipirellula aureliae</name>
    <dbReference type="NCBI Taxonomy" id="2527966"/>
    <lineage>
        <taxon>Bacteria</taxon>
        <taxon>Pseudomonadati</taxon>
        <taxon>Planctomycetota</taxon>
        <taxon>Planctomycetia</taxon>
        <taxon>Pirellulales</taxon>
        <taxon>Pirellulaceae</taxon>
        <taxon>Novipirellula</taxon>
    </lineage>
</organism>
<comment type="subunit">
    <text evidence="4">Homodimer; the beta-strands of each monomer intercalate to form a hydrophobic core, while the alpha-helices form wings that extend away from the core.</text>
</comment>
<keyword evidence="4" id="KW-1005">Bacterial flagellum biogenesis</keyword>
<dbReference type="RefSeq" id="WP_146599505.1">
    <property type="nucleotide sequence ID" value="NZ_SJPY01000003.1"/>
</dbReference>
<dbReference type="AlphaFoldDB" id="A0A5C6E271"/>
<evidence type="ECO:0000256" key="3">
    <source>
        <dbReference type="ARBA" id="ARBA00022884"/>
    </source>
</evidence>
<proteinExistence type="inferred from homology"/>
<gene>
    <name evidence="4" type="primary">csrA</name>
    <name evidence="5" type="ORF">Q31b_20350</name>
</gene>
<evidence type="ECO:0000313" key="6">
    <source>
        <dbReference type="Proteomes" id="UP000315471"/>
    </source>
</evidence>
<dbReference type="GO" id="GO:0006402">
    <property type="term" value="P:mRNA catabolic process"/>
    <property type="evidence" value="ECO:0007669"/>
    <property type="project" value="InterPro"/>
</dbReference>
<name>A0A5C6E271_9BACT</name>
<reference evidence="5 6" key="1">
    <citation type="submission" date="2019-02" db="EMBL/GenBank/DDBJ databases">
        <title>Deep-cultivation of Planctomycetes and their phenomic and genomic characterization uncovers novel biology.</title>
        <authorList>
            <person name="Wiegand S."/>
            <person name="Jogler M."/>
            <person name="Boedeker C."/>
            <person name="Pinto D."/>
            <person name="Vollmers J."/>
            <person name="Rivas-Marin E."/>
            <person name="Kohn T."/>
            <person name="Peeters S.H."/>
            <person name="Heuer A."/>
            <person name="Rast P."/>
            <person name="Oberbeckmann S."/>
            <person name="Bunk B."/>
            <person name="Jeske O."/>
            <person name="Meyerdierks A."/>
            <person name="Storesund J.E."/>
            <person name="Kallscheuer N."/>
            <person name="Luecker S."/>
            <person name="Lage O.M."/>
            <person name="Pohl T."/>
            <person name="Merkel B.J."/>
            <person name="Hornburger P."/>
            <person name="Mueller R.-W."/>
            <person name="Bruemmer F."/>
            <person name="Labrenz M."/>
            <person name="Spormann A.M."/>
            <person name="Op Den Camp H."/>
            <person name="Overmann J."/>
            <person name="Amann R."/>
            <person name="Jetten M.S.M."/>
            <person name="Mascher T."/>
            <person name="Medema M.H."/>
            <person name="Devos D.P."/>
            <person name="Kaster A.-K."/>
            <person name="Ovreas L."/>
            <person name="Rohde M."/>
            <person name="Galperin M.Y."/>
            <person name="Jogler C."/>
        </authorList>
    </citation>
    <scope>NUCLEOTIDE SEQUENCE [LARGE SCALE GENOMIC DNA]</scope>
    <source>
        <strain evidence="5 6">Q31b</strain>
    </source>
</reference>
<protein>
    <recommendedName>
        <fullName evidence="4">Translational regulator CsrA</fullName>
    </recommendedName>
</protein>
<comment type="similarity">
    <text evidence="4">Belongs to the CsrA/RsmA family.</text>
</comment>
<evidence type="ECO:0000313" key="5">
    <source>
        <dbReference type="EMBL" id="TWU43000.1"/>
    </source>
</evidence>
<comment type="function">
    <text evidence="4">A translational regulator that binds mRNA to regulate translation initiation and/or mRNA stability. Usually binds in the 5'-UTR at or near the Shine-Dalgarno sequence preventing ribosome-binding, thus repressing translation. Its main target seems to be the major flagellin gene, while its function is anatagonized by FliW.</text>
</comment>
<dbReference type="InterPro" id="IPR003751">
    <property type="entry name" value="CsrA"/>
</dbReference>
<keyword evidence="6" id="KW-1185">Reference proteome</keyword>